<gene>
    <name evidence="1" type="ORF">HMPREF1557_01311</name>
</gene>
<evidence type="ECO:0000313" key="1">
    <source>
        <dbReference type="EMBL" id="ERJ75980.1"/>
    </source>
</evidence>
<comment type="caution">
    <text evidence="1">The sequence shown here is derived from an EMBL/GenBank/DDBJ whole genome shotgun (WGS) entry which is preliminary data.</text>
</comment>
<dbReference type="EMBL" id="AWVA01000080">
    <property type="protein sequence ID" value="ERJ75980.1"/>
    <property type="molecule type" value="Genomic_DNA"/>
</dbReference>
<name>U2J884_9STRE</name>
<dbReference type="HOGENOM" id="CLU_3158504_0_0_9"/>
<accession>U2J884</accession>
<evidence type="ECO:0000313" key="2">
    <source>
        <dbReference type="Proteomes" id="UP000016617"/>
    </source>
</evidence>
<dbReference type="AlphaFoldDB" id="U2J884"/>
<sequence length="48" mass="5319">MIQGQGDTFAKVVFLATNTVVAKNGFFETEAQKIAMKLRKEIACNRTV</sequence>
<organism evidence="1 2">
    <name type="scientific">Streptococcus sobrinus W1703</name>
    <dbReference type="NCBI Taxonomy" id="1227275"/>
    <lineage>
        <taxon>Bacteria</taxon>
        <taxon>Bacillati</taxon>
        <taxon>Bacillota</taxon>
        <taxon>Bacilli</taxon>
        <taxon>Lactobacillales</taxon>
        <taxon>Streptococcaceae</taxon>
        <taxon>Streptococcus</taxon>
    </lineage>
</organism>
<dbReference type="Proteomes" id="UP000016617">
    <property type="component" value="Unassembled WGS sequence"/>
</dbReference>
<dbReference type="PATRIC" id="fig|1227275.3.peg.1162"/>
<protein>
    <submittedName>
        <fullName evidence="1">Uncharacterized protein</fullName>
    </submittedName>
</protein>
<reference evidence="1 2" key="1">
    <citation type="submission" date="2013-06" db="EMBL/GenBank/DDBJ databases">
        <authorList>
            <person name="Weinstock G."/>
            <person name="Sodergren E."/>
            <person name="Lobos E.A."/>
            <person name="Fulton L."/>
            <person name="Fulton R."/>
            <person name="Courtney L."/>
            <person name="Fronick C."/>
            <person name="O'Laughlin M."/>
            <person name="Godfrey J."/>
            <person name="Wilson R.M."/>
            <person name="Miner T."/>
            <person name="Farmer C."/>
            <person name="Delehaunty K."/>
            <person name="Cordes M."/>
            <person name="Minx P."/>
            <person name="Tomlinson C."/>
            <person name="Chen J."/>
            <person name="Wollam A."/>
            <person name="Pepin K.H."/>
            <person name="Bhonagiri V."/>
            <person name="Zhang X."/>
            <person name="Warren W."/>
            <person name="Mitreva M."/>
            <person name="Mardis E.R."/>
            <person name="Wilson R.K."/>
        </authorList>
    </citation>
    <scope>NUCLEOTIDE SEQUENCE [LARGE SCALE GENOMIC DNA]</scope>
    <source>
        <strain evidence="1 2">W1703</strain>
    </source>
</reference>
<proteinExistence type="predicted"/>